<accession>A0ABT7E6X5</accession>
<dbReference type="InterPro" id="IPR000653">
    <property type="entry name" value="DegT/StrS_aminotransferase"/>
</dbReference>
<proteinExistence type="inferred from homology"/>
<dbReference type="CDD" id="cd00616">
    <property type="entry name" value="AHBA_syn"/>
    <property type="match status" value="1"/>
</dbReference>
<name>A0ABT7E6X5_9FIRM</name>
<organism evidence="2 3">
    <name type="scientific">Romboutsia sedimentorum</name>
    <dbReference type="NCBI Taxonomy" id="1368474"/>
    <lineage>
        <taxon>Bacteria</taxon>
        <taxon>Bacillati</taxon>
        <taxon>Bacillota</taxon>
        <taxon>Clostridia</taxon>
        <taxon>Peptostreptococcales</taxon>
        <taxon>Peptostreptococcaceae</taxon>
        <taxon>Romboutsia</taxon>
    </lineage>
</organism>
<dbReference type="EMBL" id="JASKYM010000001">
    <property type="protein sequence ID" value="MDK2562684.1"/>
    <property type="molecule type" value="Genomic_DNA"/>
</dbReference>
<dbReference type="SUPFAM" id="SSF53383">
    <property type="entry name" value="PLP-dependent transferases"/>
    <property type="match status" value="1"/>
</dbReference>
<reference evidence="2 3" key="1">
    <citation type="submission" date="2023-05" db="EMBL/GenBank/DDBJ databases">
        <title>Rombocin, a short stable natural nisin variant, displays selective antimicrobial activity against Listeria monocytogenes and employs dual mode of action to kill target bacterial strains.</title>
        <authorList>
            <person name="Wambui J."/>
            <person name="Stephan R."/>
            <person name="Kuipers O.P."/>
        </authorList>
    </citation>
    <scope>NUCLEOTIDE SEQUENCE [LARGE SCALE GENOMIC DNA]</scope>
    <source>
        <strain evidence="2 3">RC002</strain>
    </source>
</reference>
<keyword evidence="1" id="KW-0663">Pyridoxal phosphate</keyword>
<dbReference type="InterPro" id="IPR015421">
    <property type="entry name" value="PyrdxlP-dep_Trfase_major"/>
</dbReference>
<gene>
    <name evidence="2" type="primary">rfbH</name>
    <name evidence="2" type="ORF">QOZ84_03910</name>
</gene>
<protein>
    <submittedName>
        <fullName evidence="2">Lipopolysaccharide biosynthesis protein RfbH</fullName>
    </submittedName>
</protein>
<dbReference type="InterPro" id="IPR015422">
    <property type="entry name" value="PyrdxlP-dep_Trfase_small"/>
</dbReference>
<evidence type="ECO:0000313" key="2">
    <source>
        <dbReference type="EMBL" id="MDK2562684.1"/>
    </source>
</evidence>
<dbReference type="PIRSF" id="PIRSF000390">
    <property type="entry name" value="PLP_StrS"/>
    <property type="match status" value="1"/>
</dbReference>
<dbReference type="NCBIfam" id="NF011936">
    <property type="entry name" value="PRK15407.1"/>
    <property type="match status" value="1"/>
</dbReference>
<evidence type="ECO:0000313" key="3">
    <source>
        <dbReference type="Proteomes" id="UP001301012"/>
    </source>
</evidence>
<dbReference type="PANTHER" id="PTHR30244">
    <property type="entry name" value="TRANSAMINASE"/>
    <property type="match status" value="1"/>
</dbReference>
<comment type="similarity">
    <text evidence="1">Belongs to the DegT/DnrJ/EryC1 family.</text>
</comment>
<dbReference type="Gene3D" id="3.90.1150.10">
    <property type="entry name" value="Aspartate Aminotransferase, domain 1"/>
    <property type="match status" value="1"/>
</dbReference>
<dbReference type="InterPro" id="IPR015424">
    <property type="entry name" value="PyrdxlP-dep_Trfase"/>
</dbReference>
<evidence type="ECO:0000256" key="1">
    <source>
        <dbReference type="RuleBase" id="RU004508"/>
    </source>
</evidence>
<comment type="caution">
    <text evidence="2">The sequence shown here is derived from an EMBL/GenBank/DDBJ whole genome shotgun (WGS) entry which is preliminary data.</text>
</comment>
<dbReference type="Gene3D" id="3.40.640.10">
    <property type="entry name" value="Type I PLP-dependent aspartate aminotransferase-like (Major domain)"/>
    <property type="match status" value="1"/>
</dbReference>
<sequence length="435" mass="49437">MMSNRNDILEKVKQFHIENNVDKKFIKGETYIPVSGKVLDEEDLNNLIDASLDMWLTAGRYADKFEYEFSNFLGIKYCALVNSGSSANLVAITALTSHKLGDKKLVKGDEVITVAAGFPTTVSPIIQNGLVPVFIDIDLETYDFNEDIIEKAITKKTKAIFMAHTLGNPFNIDKVMKLANKYNLWVIEDNCDALGSKYNGEFTGTFGHISTYSFYPAHHITMGEGGAVMTNDANLFRIIKSIRDWGRDCVCPPGKDNICSNRFNQKHGELPTGYDHKYVYSHLGYNLKISDMQAAVGVSQLKKLPIFIEKRKDNFRKLYNGLSDLENYIILPKSTEKSDPSWFGFTITVKESDKYNRDELVNFLELHKIGTRLLFAGNIIKQPVFISNDYEYRVVGELKNTDIVMNSTFWIGVWPGITNESIEYIIDVFKLYFIN</sequence>
<dbReference type="Proteomes" id="UP001301012">
    <property type="component" value="Unassembled WGS sequence"/>
</dbReference>
<keyword evidence="3" id="KW-1185">Reference proteome</keyword>
<dbReference type="Pfam" id="PF01041">
    <property type="entry name" value="DegT_DnrJ_EryC1"/>
    <property type="match status" value="1"/>
</dbReference>
<dbReference type="PANTHER" id="PTHR30244:SF34">
    <property type="entry name" value="DTDP-4-AMINO-4,6-DIDEOXYGALACTOSE TRANSAMINASE"/>
    <property type="match status" value="1"/>
</dbReference>